<protein>
    <submittedName>
        <fullName evidence="4">T9SS type A sorting domain-containing protein</fullName>
    </submittedName>
</protein>
<keyword evidence="5" id="KW-1185">Reference proteome</keyword>
<feature type="chain" id="PRO_5018713890" evidence="1">
    <location>
        <begin position="23"/>
        <end position="1102"/>
    </location>
</feature>
<dbReference type="Pfam" id="PF00041">
    <property type="entry name" value="fn3"/>
    <property type="match status" value="1"/>
</dbReference>
<name>A0A3Q9FJH5_9BACT</name>
<accession>A0A3Q9FJH5</accession>
<feature type="domain" description="GH64" evidence="3">
    <location>
        <begin position="23"/>
        <end position="421"/>
    </location>
</feature>
<reference evidence="4 5" key="1">
    <citation type="submission" date="2018-12" db="EMBL/GenBank/DDBJ databases">
        <title>Flammeovirga pectinis sp. nov., isolated from the gut of the Korean scallop, Patinopecten yessoensis.</title>
        <authorList>
            <person name="Bae J.-W."/>
            <person name="Jeong Y.-S."/>
            <person name="Kang W."/>
        </authorList>
    </citation>
    <scope>NUCLEOTIDE SEQUENCE [LARGE SCALE GENOMIC DNA]</scope>
    <source>
        <strain evidence="4 5">L12M1</strain>
    </source>
</reference>
<evidence type="ECO:0000259" key="3">
    <source>
        <dbReference type="PROSITE" id="PS52006"/>
    </source>
</evidence>
<dbReference type="Gene3D" id="2.60.40.10">
    <property type="entry name" value="Immunoglobulins"/>
    <property type="match status" value="2"/>
</dbReference>
<dbReference type="SMART" id="SM00060">
    <property type="entry name" value="FN3"/>
    <property type="match status" value="2"/>
</dbReference>
<dbReference type="InterPro" id="IPR032477">
    <property type="entry name" value="Glyco_hydro_64"/>
</dbReference>
<feature type="domain" description="Fibronectin type-III" evidence="2">
    <location>
        <begin position="823"/>
        <end position="909"/>
    </location>
</feature>
<dbReference type="PROSITE" id="PS52006">
    <property type="entry name" value="GH64"/>
    <property type="match status" value="1"/>
</dbReference>
<dbReference type="Gene3D" id="3.30.920.50">
    <property type="entry name" value="Beta-1,3-glucanase, C-terminal domain"/>
    <property type="match status" value="1"/>
</dbReference>
<sequence>MKNLFYNFTTLILLFLSGSSYAQDAFPVVIENPSEYSNDELYVAIVGEDLSGVPGVHVWVDMKTGEQYPMNKSYNSMPGPVYGGNKNPDQTGLYADVFTKLSDIQDQTVLLNPIQGCRIFISVGEPLYLFFHGATGDPSGYSSPNHTDPTDPNQGIPYEIIELTYNQYGFFGNPTRVDSYKIPIGMELFGADGYQKKVGEVATHEAIVEKFLATAPQEFLGCVNPSTGEITAPSKTEPFSDGTIGTMPEVGLYVDYMKPYIDQIWEKYAQEDLIFDSGDAGVWQGRVNGGALELHSISTAFEGRSGIVVRKPTTQEIFEGKGVLDNVVQDPTTDLLVQAQLCAAINRHVVDVTTPNVGVQDWSKEEDYYQEFPYNFYAAFWHDRSISLDGLSYGFAYDDVWNYSPSVHTPAPSLLKISFGGYLNATSDTLTSIVINNTIDSLNLNGIHDYNVDAFNQNNEAMTIYASWSSTGGTIENNGSFSASEKGIYTITASKDGVSNSTSVVVYYDSTNVIIPDDGICSGSPENNDYTYKIEEAGATYTVTLIPNRAGVASQTAILYYGVNTTSGFGGNLAEANVPFDVIASEGDQLNFYYTYNVPEGGERNTADDMHSVTLGACSSVSTPPSTEIETPIVSISDITQNEAIVNWTDVSATSYQVLLNGTSLTTTSNLSYSLNNLAQNTSYTVEVIASANGKSKSASVSFLTVEDEVIPPTSNCNGAAANGDYAYEISNDAENPTLTFVPGRNGVGNNIIILYYSTSSLGNKGGNIITPNSPFQLTANNEDQVDFYFTYSVPEGGERNSAATPHQFEVGSCGPVIPDTEAPSNVTNLQSSDITHNSFTVSWNPSTDNKGIEGYDITMNEITVTTSATSYTFEELNPLTSYAVSIQAKDVSGLYSAAAIHNITTLEEPEIPVSEFNCDGDAGFTTTGTVDYYYTVAYEGNDVVIGFEPQRNSIGSSTRLLIVNGAGYPMDNDGDGTYSYTVQNTSSVDFYFVYNVPEGGERNGSTQRHTCSSSNARVNTLNLENEIALNVYPNPSDRFVNITIASDEEVILQLLNTNGSILIQDAFNTKTQLDISTLPKGMYLINIQNSSFNKTLKWIKK</sequence>
<dbReference type="OrthoDB" id="5513218at2"/>
<dbReference type="NCBIfam" id="TIGR04183">
    <property type="entry name" value="Por_Secre_tail"/>
    <property type="match status" value="1"/>
</dbReference>
<dbReference type="SUPFAM" id="SSF49265">
    <property type="entry name" value="Fibronectin type III"/>
    <property type="match status" value="1"/>
</dbReference>
<dbReference type="InterPro" id="IPR037398">
    <property type="entry name" value="Glyco_hydro_64_fam"/>
</dbReference>
<dbReference type="InterPro" id="IPR036116">
    <property type="entry name" value="FN3_sf"/>
</dbReference>
<dbReference type="InterPro" id="IPR026444">
    <property type="entry name" value="Secre_tail"/>
</dbReference>
<dbReference type="InterPro" id="IPR037176">
    <property type="entry name" value="Osmotin/thaumatin-like_sf"/>
</dbReference>
<evidence type="ECO:0000259" key="2">
    <source>
        <dbReference type="PROSITE" id="PS50853"/>
    </source>
</evidence>
<dbReference type="PROSITE" id="PS50853">
    <property type="entry name" value="FN3"/>
    <property type="match status" value="1"/>
</dbReference>
<feature type="signal peptide" evidence="1">
    <location>
        <begin position="1"/>
        <end position="22"/>
    </location>
</feature>
<dbReference type="PANTHER" id="PTHR38165:SF1">
    <property type="entry name" value="GLUCANASE B"/>
    <property type="match status" value="1"/>
</dbReference>
<dbReference type="EMBL" id="CP034562">
    <property type="protein sequence ID" value="AZQ61161.1"/>
    <property type="molecule type" value="Genomic_DNA"/>
</dbReference>
<dbReference type="Proteomes" id="UP000267268">
    <property type="component" value="Chromosome 1"/>
</dbReference>
<evidence type="ECO:0000313" key="5">
    <source>
        <dbReference type="Proteomes" id="UP000267268"/>
    </source>
</evidence>
<organism evidence="4 5">
    <name type="scientific">Flammeovirga pectinis</name>
    <dbReference type="NCBI Taxonomy" id="2494373"/>
    <lineage>
        <taxon>Bacteria</taxon>
        <taxon>Pseudomonadati</taxon>
        <taxon>Bacteroidota</taxon>
        <taxon>Cytophagia</taxon>
        <taxon>Cytophagales</taxon>
        <taxon>Flammeovirgaceae</taxon>
        <taxon>Flammeovirga</taxon>
    </lineage>
</organism>
<dbReference type="KEGG" id="fll:EI427_02680"/>
<dbReference type="AlphaFoldDB" id="A0A3Q9FJH5"/>
<evidence type="ECO:0000313" key="4">
    <source>
        <dbReference type="EMBL" id="AZQ61161.1"/>
    </source>
</evidence>
<keyword evidence="1" id="KW-0732">Signal</keyword>
<dbReference type="InterPro" id="IPR013783">
    <property type="entry name" value="Ig-like_fold"/>
</dbReference>
<dbReference type="InterPro" id="IPR003961">
    <property type="entry name" value="FN3_dom"/>
</dbReference>
<dbReference type="RefSeq" id="WP_126611331.1">
    <property type="nucleotide sequence ID" value="NZ_CP034562.1"/>
</dbReference>
<dbReference type="Gene3D" id="2.60.110.10">
    <property type="entry name" value="Thaumatin"/>
    <property type="match status" value="1"/>
</dbReference>
<dbReference type="CDD" id="cd00063">
    <property type="entry name" value="FN3"/>
    <property type="match status" value="2"/>
</dbReference>
<dbReference type="CDD" id="cd09214">
    <property type="entry name" value="GH64-like"/>
    <property type="match status" value="1"/>
</dbReference>
<dbReference type="Pfam" id="PF16483">
    <property type="entry name" value="Glyco_hydro_64"/>
    <property type="match status" value="1"/>
</dbReference>
<gene>
    <name evidence="4" type="ORF">EI427_02680</name>
</gene>
<dbReference type="Pfam" id="PF18962">
    <property type="entry name" value="Por_Secre_tail"/>
    <property type="match status" value="1"/>
</dbReference>
<dbReference type="PANTHER" id="PTHR38165">
    <property type="match status" value="1"/>
</dbReference>
<evidence type="ECO:0000256" key="1">
    <source>
        <dbReference type="SAM" id="SignalP"/>
    </source>
</evidence>
<proteinExistence type="predicted"/>
<dbReference type="InterPro" id="IPR042517">
    <property type="entry name" value="Glyco_hydro_64_N_2"/>
</dbReference>